<dbReference type="EMBL" id="FKBS01000025">
    <property type="protein sequence ID" value="SAI49165.1"/>
    <property type="molecule type" value="Genomic_DNA"/>
</dbReference>
<keyword evidence="1" id="KW-0540">Nuclease</keyword>
<organism evidence="1 2">
    <name type="scientific">Bordetella ansorpii</name>
    <dbReference type="NCBI Taxonomy" id="288768"/>
    <lineage>
        <taxon>Bacteria</taxon>
        <taxon>Pseudomonadati</taxon>
        <taxon>Pseudomonadota</taxon>
        <taxon>Betaproteobacteria</taxon>
        <taxon>Burkholderiales</taxon>
        <taxon>Alcaligenaceae</taxon>
        <taxon>Bordetella</taxon>
    </lineage>
</organism>
<dbReference type="Pfam" id="PF09707">
    <property type="entry name" value="Cas_Cas2CT1978"/>
    <property type="match status" value="1"/>
</dbReference>
<proteinExistence type="predicted"/>
<gene>
    <name evidence="1" type="ORF">SAMEA1982600_04020</name>
</gene>
<dbReference type="InterPro" id="IPR010152">
    <property type="entry name" value="CRISPR-assoc_prot_Cas2_sub"/>
</dbReference>
<name>A0A157QTG5_9BORD</name>
<dbReference type="AlphaFoldDB" id="A0A157QTG5"/>
<sequence>MAIWLLEVRAGVYIGDVTARTREVIWEQLSEGHEGGNVVMAWASSSESGYEFQTLGENRRMPVEFDGLRLVAFQPVEASG</sequence>
<protein>
    <submittedName>
        <fullName evidence="1">Putative ssRNA endonuclease</fullName>
    </submittedName>
</protein>
<evidence type="ECO:0000313" key="1">
    <source>
        <dbReference type="EMBL" id="SAI49165.1"/>
    </source>
</evidence>
<dbReference type="NCBIfam" id="TIGR01873">
    <property type="entry name" value="cas_CT1978"/>
    <property type="match status" value="1"/>
</dbReference>
<dbReference type="Gene3D" id="3.30.70.240">
    <property type="match status" value="1"/>
</dbReference>
<dbReference type="CDD" id="cd09755">
    <property type="entry name" value="Cas2_I-E"/>
    <property type="match status" value="1"/>
</dbReference>
<dbReference type="GO" id="GO:0004519">
    <property type="term" value="F:endonuclease activity"/>
    <property type="evidence" value="ECO:0007669"/>
    <property type="project" value="UniProtKB-KW"/>
</dbReference>
<dbReference type="Proteomes" id="UP000077037">
    <property type="component" value="Unassembled WGS sequence"/>
</dbReference>
<keyword evidence="1" id="KW-0378">Hydrolase</keyword>
<accession>A0A157QTG5</accession>
<keyword evidence="1" id="KW-0255">Endonuclease</keyword>
<evidence type="ECO:0000313" key="2">
    <source>
        <dbReference type="Proteomes" id="UP000077037"/>
    </source>
</evidence>
<reference evidence="1 2" key="1">
    <citation type="submission" date="2016-03" db="EMBL/GenBank/DDBJ databases">
        <authorList>
            <consortium name="Pathogen Informatics"/>
        </authorList>
    </citation>
    <scope>NUCLEOTIDE SEQUENCE [LARGE SCALE GENOMIC DNA]</scope>
    <source>
        <strain evidence="1 2">NCTC13364</strain>
    </source>
</reference>